<gene>
    <name evidence="3" type="ORF">EV191_101793</name>
</gene>
<dbReference type="Pfam" id="PF09250">
    <property type="entry name" value="Prim-Pol"/>
    <property type="match status" value="1"/>
</dbReference>
<proteinExistence type="predicted"/>
<dbReference type="Proteomes" id="UP000294911">
    <property type="component" value="Unassembled WGS sequence"/>
</dbReference>
<evidence type="ECO:0000256" key="1">
    <source>
        <dbReference type="SAM" id="MobiDB-lite"/>
    </source>
</evidence>
<evidence type="ECO:0000313" key="4">
    <source>
        <dbReference type="Proteomes" id="UP000294911"/>
    </source>
</evidence>
<dbReference type="OrthoDB" id="3397040at2"/>
<protein>
    <submittedName>
        <fullName evidence="3">Bifunctional DNA primase/polymerase-like protein</fullName>
    </submittedName>
</protein>
<dbReference type="EMBL" id="SLXQ01000001">
    <property type="protein sequence ID" value="TCP56846.1"/>
    <property type="molecule type" value="Genomic_DNA"/>
</dbReference>
<dbReference type="RefSeq" id="WP_132875398.1">
    <property type="nucleotide sequence ID" value="NZ_SLXQ01000001.1"/>
</dbReference>
<name>A0A4V2SV28_9PSEU</name>
<evidence type="ECO:0000259" key="2">
    <source>
        <dbReference type="SMART" id="SM00943"/>
    </source>
</evidence>
<dbReference type="InterPro" id="IPR015330">
    <property type="entry name" value="DNA_primase/pol_bifunc_N"/>
</dbReference>
<comment type="caution">
    <text evidence="3">The sequence shown here is derived from an EMBL/GenBank/DDBJ whole genome shotgun (WGS) entry which is preliminary data.</text>
</comment>
<sequence>MLETDWSDSWRRAFRIELRAEAIGFASRGWPVIPGSYPTDTNPTNSSPRTGTQWAGRPGAMSRWPAPIHDDWANRQGATPEQVAQWWSGHPYSLLVATGTAVDAVEVDAQFGQRAAQALRATGQPAPIVATPTGRWLFLTASGVSPEPVLLEQAGVTWHGVGSWVPLPPTPFEHGVVHWRVKPDTWGWQLPEAHVVHAALLDAITDEAAHLASVQRLVAAEA</sequence>
<feature type="compositionally biased region" description="Polar residues" evidence="1">
    <location>
        <begin position="38"/>
        <end position="53"/>
    </location>
</feature>
<reference evidence="3 4" key="1">
    <citation type="submission" date="2019-03" db="EMBL/GenBank/DDBJ databases">
        <title>Genomic Encyclopedia of Type Strains, Phase IV (KMG-IV): sequencing the most valuable type-strain genomes for metagenomic binning, comparative biology and taxonomic classification.</title>
        <authorList>
            <person name="Goeker M."/>
        </authorList>
    </citation>
    <scope>NUCLEOTIDE SEQUENCE [LARGE SCALE GENOMIC DNA]</scope>
    <source>
        <strain evidence="3 4">DSM 45765</strain>
    </source>
</reference>
<dbReference type="SMART" id="SM00943">
    <property type="entry name" value="Prim-Pol"/>
    <property type="match status" value="1"/>
</dbReference>
<keyword evidence="4" id="KW-1185">Reference proteome</keyword>
<organism evidence="3 4">
    <name type="scientific">Tamaricihabitans halophyticus</name>
    <dbReference type="NCBI Taxonomy" id="1262583"/>
    <lineage>
        <taxon>Bacteria</taxon>
        <taxon>Bacillati</taxon>
        <taxon>Actinomycetota</taxon>
        <taxon>Actinomycetes</taxon>
        <taxon>Pseudonocardiales</taxon>
        <taxon>Pseudonocardiaceae</taxon>
        <taxon>Tamaricihabitans</taxon>
    </lineage>
</organism>
<accession>A0A4V2SV28</accession>
<feature type="domain" description="DNA primase/polymerase bifunctional N-terminal" evidence="2">
    <location>
        <begin position="22"/>
        <end position="190"/>
    </location>
</feature>
<evidence type="ECO:0000313" key="3">
    <source>
        <dbReference type="EMBL" id="TCP56846.1"/>
    </source>
</evidence>
<feature type="region of interest" description="Disordered" evidence="1">
    <location>
        <begin position="36"/>
        <end position="58"/>
    </location>
</feature>
<dbReference type="AlphaFoldDB" id="A0A4V2SV28"/>